<dbReference type="Pfam" id="PF10604">
    <property type="entry name" value="Polyketide_cyc2"/>
    <property type="match status" value="1"/>
</dbReference>
<accession>A0ABZ0VC12</accession>
<dbReference type="SUPFAM" id="SSF55961">
    <property type="entry name" value="Bet v1-like"/>
    <property type="match status" value="1"/>
</dbReference>
<keyword evidence="3" id="KW-1185">Reference proteome</keyword>
<proteinExistence type="predicted"/>
<protein>
    <submittedName>
        <fullName evidence="2">SRPBCC family protein</fullName>
    </submittedName>
</protein>
<dbReference type="RefSeq" id="WP_322411271.1">
    <property type="nucleotide sequence ID" value="NZ_CP139779.1"/>
</dbReference>
<gene>
    <name evidence="2" type="ORF">T9R20_04075</name>
</gene>
<reference evidence="2 3" key="1">
    <citation type="submission" date="2023-06" db="EMBL/GenBank/DDBJ databases">
        <title>Rock-solubilizing bacteria, Microbacterium invictum, promotes re-establishment of vegetation in rocky wasteland by accelerating rock bio-weathering and reshaping soil bacterial community.</title>
        <authorList>
            <person name="Liu C."/>
        </authorList>
    </citation>
    <scope>NUCLEOTIDE SEQUENCE [LARGE SCALE GENOMIC DNA]</scope>
    <source>
        <strain evidence="2 3">X-18</strain>
    </source>
</reference>
<dbReference type="Gene3D" id="3.30.530.20">
    <property type="match status" value="1"/>
</dbReference>
<name>A0ABZ0VC12_9MICO</name>
<evidence type="ECO:0000313" key="2">
    <source>
        <dbReference type="EMBL" id="WQB71153.1"/>
    </source>
</evidence>
<dbReference type="EMBL" id="CP139779">
    <property type="protein sequence ID" value="WQB71153.1"/>
    <property type="molecule type" value="Genomic_DNA"/>
</dbReference>
<organism evidence="2 3">
    <name type="scientific">Microbacterium invictum</name>
    <dbReference type="NCBI Taxonomy" id="515415"/>
    <lineage>
        <taxon>Bacteria</taxon>
        <taxon>Bacillati</taxon>
        <taxon>Actinomycetota</taxon>
        <taxon>Actinomycetes</taxon>
        <taxon>Micrococcales</taxon>
        <taxon>Microbacteriaceae</taxon>
        <taxon>Microbacterium</taxon>
    </lineage>
</organism>
<dbReference type="CDD" id="cd07812">
    <property type="entry name" value="SRPBCC"/>
    <property type="match status" value="1"/>
</dbReference>
<evidence type="ECO:0000256" key="1">
    <source>
        <dbReference type="SAM" id="MobiDB-lite"/>
    </source>
</evidence>
<dbReference type="Proteomes" id="UP001324533">
    <property type="component" value="Chromosome"/>
</dbReference>
<feature type="region of interest" description="Disordered" evidence="1">
    <location>
        <begin position="143"/>
        <end position="188"/>
    </location>
</feature>
<dbReference type="InterPro" id="IPR019587">
    <property type="entry name" value="Polyketide_cyclase/dehydratase"/>
</dbReference>
<dbReference type="InterPro" id="IPR023393">
    <property type="entry name" value="START-like_dom_sf"/>
</dbReference>
<feature type="compositionally biased region" description="Low complexity" evidence="1">
    <location>
        <begin position="176"/>
        <end position="188"/>
    </location>
</feature>
<sequence>MSRNVREMACAPESVFEVLAEGWLFPSWVVGASRMRDVDADWPAAGSRLHHSFGAWPLLVDDETVSTEWDPPRRAVMVATGWPIGEARISIDVKPRGKGSVVRLQEEAIAGPPRYVPDMVIDLLLHWRNAETLHRLAYLAEGRHARSRETTAEEENEDAGRPSSPDVADDHEAEEAAQAAEAAEAARG</sequence>
<evidence type="ECO:0000313" key="3">
    <source>
        <dbReference type="Proteomes" id="UP001324533"/>
    </source>
</evidence>